<evidence type="ECO:0000256" key="1">
    <source>
        <dbReference type="ARBA" id="ARBA00001974"/>
    </source>
</evidence>
<comment type="cofactor">
    <cofactor evidence="1 5">
        <name>FAD</name>
        <dbReference type="ChEBI" id="CHEBI:57692"/>
    </cofactor>
</comment>
<dbReference type="PANTHER" id="PTHR11552:SF147">
    <property type="entry name" value="CHOLINE DEHYDROGENASE, MITOCHONDRIAL"/>
    <property type="match status" value="1"/>
</dbReference>
<evidence type="ECO:0000256" key="2">
    <source>
        <dbReference type="ARBA" id="ARBA00010790"/>
    </source>
</evidence>
<dbReference type="GO" id="GO:0050660">
    <property type="term" value="F:flavin adenine dinucleotide binding"/>
    <property type="evidence" value="ECO:0007669"/>
    <property type="project" value="InterPro"/>
</dbReference>
<keyword evidence="4 5" id="KW-0274">FAD</keyword>
<evidence type="ECO:0000259" key="8">
    <source>
        <dbReference type="PROSITE" id="PS00623"/>
    </source>
</evidence>
<dbReference type="PIRSF" id="PIRSF000137">
    <property type="entry name" value="Alcohol_oxidase"/>
    <property type="match status" value="1"/>
</dbReference>
<dbReference type="Pfam" id="PF00732">
    <property type="entry name" value="GMC_oxred_N"/>
    <property type="match status" value="1"/>
</dbReference>
<evidence type="ECO:0000259" key="9">
    <source>
        <dbReference type="PROSITE" id="PS00624"/>
    </source>
</evidence>
<protein>
    <submittedName>
        <fullName evidence="10">Choline dehydrogenase</fullName>
    </submittedName>
</protein>
<dbReference type="InterPro" id="IPR036188">
    <property type="entry name" value="FAD/NAD-bd_sf"/>
</dbReference>
<dbReference type="EMBL" id="JAAEDL010000005">
    <property type="protein sequence ID" value="MBR0680199.1"/>
    <property type="molecule type" value="Genomic_DNA"/>
</dbReference>
<feature type="region of interest" description="Disordered" evidence="7">
    <location>
        <begin position="1"/>
        <end position="25"/>
    </location>
</feature>
<evidence type="ECO:0000256" key="3">
    <source>
        <dbReference type="ARBA" id="ARBA00022630"/>
    </source>
</evidence>
<evidence type="ECO:0000256" key="7">
    <source>
        <dbReference type="SAM" id="MobiDB-lite"/>
    </source>
</evidence>
<dbReference type="Pfam" id="PF05199">
    <property type="entry name" value="GMC_oxred_C"/>
    <property type="match status" value="1"/>
</dbReference>
<dbReference type="PANTHER" id="PTHR11552">
    <property type="entry name" value="GLUCOSE-METHANOL-CHOLINE GMC OXIDOREDUCTASE"/>
    <property type="match status" value="1"/>
</dbReference>
<feature type="domain" description="Glucose-methanol-choline oxidoreductase N-terminal" evidence="8">
    <location>
        <begin position="109"/>
        <end position="132"/>
    </location>
</feature>
<evidence type="ECO:0000256" key="4">
    <source>
        <dbReference type="ARBA" id="ARBA00022827"/>
    </source>
</evidence>
<dbReference type="Gene3D" id="3.30.560.10">
    <property type="entry name" value="Glucose Oxidase, domain 3"/>
    <property type="match status" value="1"/>
</dbReference>
<reference evidence="10" key="2">
    <citation type="journal article" date="2021" name="Syst. Appl. Microbiol.">
        <title>Roseomonas hellenica sp. nov., isolated from roots of wild-growing Alkanna tinctoria.</title>
        <authorList>
            <person name="Rat A."/>
            <person name="Naranjo H.D."/>
            <person name="Lebbe L."/>
            <person name="Cnockaert M."/>
            <person name="Krigas N."/>
            <person name="Grigoriadou K."/>
            <person name="Maloupa E."/>
            <person name="Willems A."/>
        </authorList>
    </citation>
    <scope>NUCLEOTIDE SEQUENCE</scope>
    <source>
        <strain evidence="10">LMG 31228</strain>
    </source>
</reference>
<name>A0A9X9X913_9PROT</name>
<feature type="binding site" evidence="5">
    <location>
        <position position="111"/>
    </location>
    <ligand>
        <name>FAD</name>
        <dbReference type="ChEBI" id="CHEBI:57692"/>
    </ligand>
</feature>
<dbReference type="SUPFAM" id="SSF51905">
    <property type="entry name" value="FAD/NAD(P)-binding domain"/>
    <property type="match status" value="1"/>
</dbReference>
<feature type="domain" description="Glucose-methanol-choline oxidoreductase N-terminal" evidence="9">
    <location>
        <begin position="281"/>
        <end position="295"/>
    </location>
</feature>
<dbReference type="Gene3D" id="3.50.50.60">
    <property type="entry name" value="FAD/NAD(P)-binding domain"/>
    <property type="match status" value="1"/>
</dbReference>
<dbReference type="InterPro" id="IPR007867">
    <property type="entry name" value="GMC_OxRtase_C"/>
</dbReference>
<dbReference type="SUPFAM" id="SSF54373">
    <property type="entry name" value="FAD-linked reductases, C-terminal domain"/>
    <property type="match status" value="1"/>
</dbReference>
<dbReference type="AlphaFoldDB" id="A0A9X9X913"/>
<dbReference type="GO" id="GO:0016614">
    <property type="term" value="F:oxidoreductase activity, acting on CH-OH group of donors"/>
    <property type="evidence" value="ECO:0007669"/>
    <property type="project" value="InterPro"/>
</dbReference>
<evidence type="ECO:0000256" key="6">
    <source>
        <dbReference type="RuleBase" id="RU003968"/>
    </source>
</evidence>
<gene>
    <name evidence="10" type="ORF">GXW74_06855</name>
</gene>
<accession>A0A9X9X913</accession>
<dbReference type="PROSITE" id="PS00623">
    <property type="entry name" value="GMC_OXRED_1"/>
    <property type="match status" value="1"/>
</dbReference>
<organism evidence="10 11">
    <name type="scientific">Neoroseomonas eburnea</name>
    <dbReference type="NCBI Taxonomy" id="1346889"/>
    <lineage>
        <taxon>Bacteria</taxon>
        <taxon>Pseudomonadati</taxon>
        <taxon>Pseudomonadota</taxon>
        <taxon>Alphaproteobacteria</taxon>
        <taxon>Acetobacterales</taxon>
        <taxon>Acetobacteraceae</taxon>
        <taxon>Neoroseomonas</taxon>
    </lineage>
</organism>
<evidence type="ECO:0000256" key="5">
    <source>
        <dbReference type="PIRSR" id="PIRSR000137-2"/>
    </source>
</evidence>
<sequence length="561" mass="61201">MVRGGCQRHRFGYPPRNDQEGNGTVTDSVREADYVILGGGSAGCVMAARLSEDPGARVVLLEAGPWDRNPWIHIPMGFARLYVTKKFDWNYQTEAEPELGGRQVYWPRGRVIGGSGSVNGLVFLRGSPRDYDRWSQSGARGWSYEDCLPAFRRLETFAGPESEYRGKDGPVQVGEVPEPSPGCRAFVEACTRLGFERNPDNNAAWFEGVAPNQLNVHRGWRWSPATAYLKPALGRSNLAVHTERVGQHVLIRDGRAVGVVARGPQGDETWLARREVILCAGAIESPKLLMLSGIGDGAALQAMGIPVAVHAPEVGKNLQDHFMVRFAFRTRPCGTLNEIMANPVRAAGLGLGWFLRRRNQMAVGASEASLFARVLPGSEEPEVQFQFVNFSLGDQGTSSSSLAKHPGFTFNFCVCRPDSRGELTLRAPSAEVKPVIRANYLTAASDIRIMLESARLGRRIAATEPFAGLIEEELSPGRATASDEQMLDYIRGAGTTVYHPCGTNRMGADDRSVVDPELRVRGVRGLRVADASVFPLVPSSNIHPAVLMLAERAAEIVRRAA</sequence>
<comment type="caution">
    <text evidence="10">The sequence shown here is derived from an EMBL/GenBank/DDBJ whole genome shotgun (WGS) entry which is preliminary data.</text>
</comment>
<evidence type="ECO:0000313" key="10">
    <source>
        <dbReference type="EMBL" id="MBR0680199.1"/>
    </source>
</evidence>
<dbReference type="PROSITE" id="PS00624">
    <property type="entry name" value="GMC_OXRED_2"/>
    <property type="match status" value="1"/>
</dbReference>
<proteinExistence type="inferred from homology"/>
<dbReference type="InterPro" id="IPR000172">
    <property type="entry name" value="GMC_OxRdtase_N"/>
</dbReference>
<keyword evidence="3 6" id="KW-0285">Flavoprotein</keyword>
<feature type="binding site" evidence="5">
    <location>
        <begin position="119"/>
        <end position="122"/>
    </location>
    <ligand>
        <name>FAD</name>
        <dbReference type="ChEBI" id="CHEBI:57692"/>
    </ligand>
</feature>
<dbReference type="InterPro" id="IPR012132">
    <property type="entry name" value="GMC_OxRdtase"/>
</dbReference>
<feature type="compositionally biased region" description="Basic residues" evidence="7">
    <location>
        <begin position="1"/>
        <end position="11"/>
    </location>
</feature>
<dbReference type="Proteomes" id="UP001138709">
    <property type="component" value="Unassembled WGS sequence"/>
</dbReference>
<comment type="similarity">
    <text evidence="2 6">Belongs to the GMC oxidoreductase family.</text>
</comment>
<reference evidence="10" key="1">
    <citation type="submission" date="2020-01" db="EMBL/GenBank/DDBJ databases">
        <authorList>
            <person name="Rat A."/>
        </authorList>
    </citation>
    <scope>NUCLEOTIDE SEQUENCE</scope>
    <source>
        <strain evidence="10">LMG 31228</strain>
    </source>
</reference>
<keyword evidence="11" id="KW-1185">Reference proteome</keyword>
<evidence type="ECO:0000313" key="11">
    <source>
        <dbReference type="Proteomes" id="UP001138709"/>
    </source>
</evidence>